<protein>
    <submittedName>
        <fullName evidence="2">Uncharacterized protein</fullName>
    </submittedName>
</protein>
<evidence type="ECO:0000313" key="2">
    <source>
        <dbReference type="EMBL" id="KAK7001840.1"/>
    </source>
</evidence>
<dbReference type="Proteomes" id="UP001362999">
    <property type="component" value="Unassembled WGS sequence"/>
</dbReference>
<feature type="compositionally biased region" description="Basic and acidic residues" evidence="1">
    <location>
        <begin position="235"/>
        <end position="244"/>
    </location>
</feature>
<name>A0AAW0A6E1_9AGAR</name>
<dbReference type="AlphaFoldDB" id="A0AAW0A6E1"/>
<dbReference type="EMBL" id="JAWWNJ010000081">
    <property type="protein sequence ID" value="KAK7001840.1"/>
    <property type="molecule type" value="Genomic_DNA"/>
</dbReference>
<organism evidence="2 3">
    <name type="scientific">Favolaschia claudopus</name>
    <dbReference type="NCBI Taxonomy" id="2862362"/>
    <lineage>
        <taxon>Eukaryota</taxon>
        <taxon>Fungi</taxon>
        <taxon>Dikarya</taxon>
        <taxon>Basidiomycota</taxon>
        <taxon>Agaricomycotina</taxon>
        <taxon>Agaricomycetes</taxon>
        <taxon>Agaricomycetidae</taxon>
        <taxon>Agaricales</taxon>
        <taxon>Marasmiineae</taxon>
        <taxon>Mycenaceae</taxon>
        <taxon>Favolaschia</taxon>
    </lineage>
</organism>
<sequence>MDSAPRFLRLSALKWEGKPRTFEAPDFPEHIGTYVQAVDILLSKSKINPKLGTIEYIPERSGNTLSNFIYSRYVCVGLRPIEFMSLIHVFGENMSPLVRISLATVDNRWPECFTESPEGLDEPRQSTGPPFHFCNEDWNEEHGIHPERFRNCISLQPDMPGQDSDDMKPDQADSSKNPESYIGLGWNGDWADALLKKQEARKSLGSRTTIYWNYANDWGVEVRLEAISVKKVDPRMIPHERDSDSESEGGSESEAESEPDESRATGIESYRVRATILRAFIKREWLIRAQEEAEQAG</sequence>
<accession>A0AAW0A6E1</accession>
<feature type="region of interest" description="Disordered" evidence="1">
    <location>
        <begin position="235"/>
        <end position="266"/>
    </location>
</feature>
<reference evidence="2 3" key="1">
    <citation type="journal article" date="2024" name="J Genomics">
        <title>Draft genome sequencing and assembly of Favolaschia claudopus CIRM-BRFM 2984 isolated from oak limbs.</title>
        <authorList>
            <person name="Navarro D."/>
            <person name="Drula E."/>
            <person name="Chaduli D."/>
            <person name="Cazenave R."/>
            <person name="Ahrendt S."/>
            <person name="Wang J."/>
            <person name="Lipzen A."/>
            <person name="Daum C."/>
            <person name="Barry K."/>
            <person name="Grigoriev I.V."/>
            <person name="Favel A."/>
            <person name="Rosso M.N."/>
            <person name="Martin F."/>
        </authorList>
    </citation>
    <scope>NUCLEOTIDE SEQUENCE [LARGE SCALE GENOMIC DNA]</scope>
    <source>
        <strain evidence="2 3">CIRM-BRFM 2984</strain>
    </source>
</reference>
<comment type="caution">
    <text evidence="2">The sequence shown here is derived from an EMBL/GenBank/DDBJ whole genome shotgun (WGS) entry which is preliminary data.</text>
</comment>
<proteinExistence type="predicted"/>
<gene>
    <name evidence="2" type="ORF">R3P38DRAFT_3609665</name>
</gene>
<evidence type="ECO:0000256" key="1">
    <source>
        <dbReference type="SAM" id="MobiDB-lite"/>
    </source>
</evidence>
<feature type="region of interest" description="Disordered" evidence="1">
    <location>
        <begin position="153"/>
        <end position="180"/>
    </location>
</feature>
<evidence type="ECO:0000313" key="3">
    <source>
        <dbReference type="Proteomes" id="UP001362999"/>
    </source>
</evidence>
<keyword evidence="3" id="KW-1185">Reference proteome</keyword>
<feature type="compositionally biased region" description="Acidic residues" evidence="1">
    <location>
        <begin position="245"/>
        <end position="259"/>
    </location>
</feature>